<evidence type="ECO:0000256" key="5">
    <source>
        <dbReference type="ARBA" id="ARBA00023204"/>
    </source>
</evidence>
<reference evidence="9" key="1">
    <citation type="submission" date="2014-03" db="EMBL/GenBank/DDBJ databases">
        <authorList>
            <person name="Casaregola S."/>
        </authorList>
    </citation>
    <scope>NUCLEOTIDE SEQUENCE [LARGE SCALE GENOMIC DNA]</scope>
    <source>
        <strain evidence="9">CLIB 918</strain>
    </source>
</reference>
<keyword evidence="2" id="KW-0227">DNA damage</keyword>
<dbReference type="GO" id="GO:0008270">
    <property type="term" value="F:zinc ion binding"/>
    <property type="evidence" value="ECO:0007669"/>
    <property type="project" value="UniProtKB-KW"/>
</dbReference>
<feature type="region of interest" description="Disordered" evidence="7">
    <location>
        <begin position="555"/>
        <end position="589"/>
    </location>
</feature>
<comment type="caution">
    <text evidence="9">The sequence shown here is derived from an EMBL/GenBank/DDBJ whole genome shotgun (WGS) entry which is preliminary data.</text>
</comment>
<gene>
    <name evidence="9" type="ORF">BN980_GECA04s04630g</name>
</gene>
<dbReference type="GO" id="GO:0006281">
    <property type="term" value="P:DNA repair"/>
    <property type="evidence" value="ECO:0007669"/>
    <property type="project" value="UniProtKB-KW"/>
</dbReference>
<dbReference type="InterPro" id="IPR011011">
    <property type="entry name" value="Znf_FYVE_PHD"/>
</dbReference>
<dbReference type="Pfam" id="PF01363">
    <property type="entry name" value="FYVE"/>
    <property type="match status" value="2"/>
</dbReference>
<dbReference type="InterPro" id="IPR052727">
    <property type="entry name" value="Rab4/Rab5_effector"/>
</dbReference>
<evidence type="ECO:0000256" key="4">
    <source>
        <dbReference type="ARBA" id="ARBA00022833"/>
    </source>
</evidence>
<keyword evidence="1" id="KW-0479">Metal-binding</keyword>
<dbReference type="Gene3D" id="3.30.40.10">
    <property type="entry name" value="Zinc/RING finger domain, C3HC4 (zinc finger)"/>
    <property type="match status" value="2"/>
</dbReference>
<evidence type="ECO:0000256" key="7">
    <source>
        <dbReference type="SAM" id="MobiDB-lite"/>
    </source>
</evidence>
<evidence type="ECO:0000259" key="8">
    <source>
        <dbReference type="PROSITE" id="PS50178"/>
    </source>
</evidence>
<dbReference type="InterPro" id="IPR036531">
    <property type="entry name" value="Rbsn_Rab-bd_sf"/>
</dbReference>
<evidence type="ECO:0000256" key="2">
    <source>
        <dbReference type="ARBA" id="ARBA00022763"/>
    </source>
</evidence>
<dbReference type="PROSITE" id="PS00028">
    <property type="entry name" value="ZINC_FINGER_C2H2_1"/>
    <property type="match status" value="1"/>
</dbReference>
<keyword evidence="4" id="KW-0862">Zinc</keyword>
<feature type="compositionally biased region" description="Polar residues" evidence="7">
    <location>
        <begin position="556"/>
        <end position="569"/>
    </location>
</feature>
<evidence type="ECO:0000313" key="9">
    <source>
        <dbReference type="EMBL" id="CDO53119.1"/>
    </source>
</evidence>
<sequence length="651" mass="72577">MASTSSVPNGSTAVPVNAPPPLRHARVLGAKKGTNKVRPGPLHLRVSSDSSVRTENGSLISNGSQPASPARLDSPVSLVGSVESSSSVTSDETSAAQNTTLTCPICGESMVTLLQLNRHIDDVHSQIEKTEEDEIKSWFKKKVDKAKQLQNMTSVFSTKFSKLDLFDLDDSGDGSSTTLNAKKTPSAAPVMAPPPIIVTKAHWQKPTGLDKCSDIVCEKPLNTRNGIVNCRQCGKLFCSLHTKYQMKLDKGAHHDPQNGVWSRVCETCYKSRPGYSDTTGVSRDLFSDFVHMRQARIDRYDLEVNKLEKRLIKLIKVLLDPKFTSEQTNVFSYSKATQRRNAERQIIVWEEDADVSNCPICQNQFGYSLRKHHCRLCGRVVCASHTTNCSRDAPISILITKLGPQLFDKQKQAKLRNDISIRICVDCKNTVFSKRNFASEVTGSKPELLRFYDTLKPIKRSIEIALPKFQSLLTEINDPEKPPAPELLHEASRIRRRLLDSFVQFDTMSRKVMTIHANTDEEARLQKQIYNVAAQYLQENMLPLKALPKILKHSKPSQLSKVDTASTTPGEAAEAESQGAREEESPLPPQEIQALREQLIVLEEQKFLVQGMITEANHRRKFDEVAPLQQSIDDLDNELANIRATLGANAI</sequence>
<dbReference type="InterPro" id="IPR021565">
    <property type="entry name" value="Rbsn_Rab-bd"/>
</dbReference>
<dbReference type="InterPro" id="IPR017455">
    <property type="entry name" value="Znf_FYVE-rel"/>
</dbReference>
<organism evidence="9 10">
    <name type="scientific">Geotrichum candidum</name>
    <name type="common">Oospora lactis</name>
    <name type="synonym">Dipodascus geotrichum</name>
    <dbReference type="NCBI Taxonomy" id="1173061"/>
    <lineage>
        <taxon>Eukaryota</taxon>
        <taxon>Fungi</taxon>
        <taxon>Dikarya</taxon>
        <taxon>Ascomycota</taxon>
        <taxon>Saccharomycotina</taxon>
        <taxon>Dipodascomycetes</taxon>
        <taxon>Dipodascales</taxon>
        <taxon>Dipodascaceae</taxon>
        <taxon>Geotrichum</taxon>
    </lineage>
</organism>
<dbReference type="PANTHER" id="PTHR13510:SF44">
    <property type="entry name" value="RABENOSYN-5"/>
    <property type="match status" value="1"/>
</dbReference>
<keyword evidence="10" id="KW-1185">Reference proteome</keyword>
<feature type="domain" description="FYVE-type" evidence="8">
    <location>
        <begin position="352"/>
        <end position="432"/>
    </location>
</feature>
<evidence type="ECO:0000256" key="6">
    <source>
        <dbReference type="PROSITE-ProRule" id="PRU00091"/>
    </source>
</evidence>
<dbReference type="EMBL" id="CCBN010000004">
    <property type="protein sequence ID" value="CDO53119.1"/>
    <property type="molecule type" value="Genomic_DNA"/>
</dbReference>
<protein>
    <submittedName>
        <fullName evidence="9">Similar to Saccharomyces cerevisiae YDR323C PEP7 Multivalent adaptor protein that facilitates vesicle-mediated vacuolar protein sorting by ensuring high-fidelity vesicle docking and fusion</fullName>
    </submittedName>
</protein>
<dbReference type="SMART" id="SM00064">
    <property type="entry name" value="FYVE"/>
    <property type="match status" value="2"/>
</dbReference>
<dbReference type="CDD" id="cd15737">
    <property type="entry name" value="FYVE2_Vac1p_like"/>
    <property type="match status" value="1"/>
</dbReference>
<dbReference type="InterPro" id="IPR000306">
    <property type="entry name" value="Znf_FYVE"/>
</dbReference>
<accession>A0A0J9X7L3</accession>
<dbReference type="AlphaFoldDB" id="A0A0J9X7L3"/>
<dbReference type="GO" id="GO:0003677">
    <property type="term" value="F:DNA binding"/>
    <property type="evidence" value="ECO:0007669"/>
    <property type="project" value="InterPro"/>
</dbReference>
<dbReference type="InterPro" id="IPR013083">
    <property type="entry name" value="Znf_RING/FYVE/PHD"/>
</dbReference>
<dbReference type="STRING" id="1173061.A0A0J9X7L3"/>
<name>A0A0J9X7L3_GEOCN</name>
<feature type="compositionally biased region" description="Polar residues" evidence="7">
    <location>
        <begin position="1"/>
        <end position="14"/>
    </location>
</feature>
<dbReference type="CDD" id="cd15761">
    <property type="entry name" value="FYVE1_Vac1p_like"/>
    <property type="match status" value="1"/>
</dbReference>
<dbReference type="SMART" id="SM00734">
    <property type="entry name" value="ZnF_Rad18"/>
    <property type="match status" value="1"/>
</dbReference>
<dbReference type="Proteomes" id="UP000242525">
    <property type="component" value="Unassembled WGS sequence"/>
</dbReference>
<evidence type="ECO:0000256" key="1">
    <source>
        <dbReference type="ARBA" id="ARBA00022723"/>
    </source>
</evidence>
<evidence type="ECO:0000313" key="10">
    <source>
        <dbReference type="Proteomes" id="UP000242525"/>
    </source>
</evidence>
<dbReference type="PANTHER" id="PTHR13510">
    <property type="entry name" value="FYVE-FINGER-CONTAINING RAB5 EFFECTOR PROTEIN RABENOSYN-5-RELATED"/>
    <property type="match status" value="1"/>
</dbReference>
<proteinExistence type="predicted"/>
<feature type="compositionally biased region" description="Polar residues" evidence="7">
    <location>
        <begin position="47"/>
        <end position="67"/>
    </location>
</feature>
<evidence type="ECO:0000256" key="3">
    <source>
        <dbReference type="ARBA" id="ARBA00022771"/>
    </source>
</evidence>
<dbReference type="PROSITE" id="PS50178">
    <property type="entry name" value="ZF_FYVE"/>
    <property type="match status" value="1"/>
</dbReference>
<keyword evidence="5" id="KW-0234">DNA repair</keyword>
<keyword evidence="3 6" id="KW-0863">Zinc-finger</keyword>
<feature type="region of interest" description="Disordered" evidence="7">
    <location>
        <begin position="1"/>
        <end position="77"/>
    </location>
</feature>
<dbReference type="Pfam" id="PF11464">
    <property type="entry name" value="Rbsn"/>
    <property type="match status" value="1"/>
</dbReference>
<dbReference type="InterPro" id="IPR006642">
    <property type="entry name" value="Rad18_UBZ4"/>
</dbReference>
<dbReference type="SUPFAM" id="SSF57903">
    <property type="entry name" value="FYVE/PHD zinc finger"/>
    <property type="match status" value="2"/>
</dbReference>
<dbReference type="OrthoDB" id="166134at2759"/>
<dbReference type="GO" id="GO:0032266">
    <property type="term" value="F:phosphatidylinositol-3-phosphate binding"/>
    <property type="evidence" value="ECO:0007669"/>
    <property type="project" value="UniProtKB-ARBA"/>
</dbReference>
<dbReference type="InterPro" id="IPR013087">
    <property type="entry name" value="Znf_C2H2_type"/>
</dbReference>
<dbReference type="SUPFAM" id="SSF140125">
    <property type="entry name" value="Rabenosyn-5 Rab-binding domain-like"/>
    <property type="match status" value="1"/>
</dbReference>